<protein>
    <submittedName>
        <fullName evidence="2">Uncharacterized protein</fullName>
    </submittedName>
</protein>
<sequence>DRQPVHYRQGRKPAAGVDVQEPRKSIQRGSRHSCGFL</sequence>
<dbReference type="AlphaFoldDB" id="A0A6J4K970"/>
<proteinExistence type="predicted"/>
<reference evidence="2" key="1">
    <citation type="submission" date="2020-02" db="EMBL/GenBank/DDBJ databases">
        <authorList>
            <person name="Meier V. D."/>
        </authorList>
    </citation>
    <scope>NUCLEOTIDE SEQUENCE</scope>
    <source>
        <strain evidence="2">AVDCRST_MAG68</strain>
    </source>
</reference>
<evidence type="ECO:0000313" key="2">
    <source>
        <dbReference type="EMBL" id="CAA9299546.1"/>
    </source>
</evidence>
<feature type="region of interest" description="Disordered" evidence="1">
    <location>
        <begin position="1"/>
        <end position="37"/>
    </location>
</feature>
<name>A0A6J4K970_9BACT</name>
<organism evidence="2">
    <name type="scientific">uncultured Gemmatimonadota bacterium</name>
    <dbReference type="NCBI Taxonomy" id="203437"/>
    <lineage>
        <taxon>Bacteria</taxon>
        <taxon>Pseudomonadati</taxon>
        <taxon>Gemmatimonadota</taxon>
        <taxon>environmental samples</taxon>
    </lineage>
</organism>
<evidence type="ECO:0000256" key="1">
    <source>
        <dbReference type="SAM" id="MobiDB-lite"/>
    </source>
</evidence>
<feature type="non-terminal residue" evidence="2">
    <location>
        <position position="37"/>
    </location>
</feature>
<gene>
    <name evidence="2" type="ORF">AVDCRST_MAG68-555</name>
</gene>
<feature type="non-terminal residue" evidence="2">
    <location>
        <position position="1"/>
    </location>
</feature>
<accession>A0A6J4K970</accession>
<dbReference type="EMBL" id="CADCTW010000021">
    <property type="protein sequence ID" value="CAA9299546.1"/>
    <property type="molecule type" value="Genomic_DNA"/>
</dbReference>